<evidence type="ECO:0008006" key="3">
    <source>
        <dbReference type="Google" id="ProtNLM"/>
    </source>
</evidence>
<proteinExistence type="predicted"/>
<dbReference type="Proteomes" id="UP000279307">
    <property type="component" value="Chromosome 2"/>
</dbReference>
<protein>
    <recommendedName>
        <fullName evidence="3">CCHC-type domain-containing protein</fullName>
    </recommendedName>
</protein>
<evidence type="ECO:0000313" key="2">
    <source>
        <dbReference type="Proteomes" id="UP000279307"/>
    </source>
</evidence>
<dbReference type="InterPro" id="IPR036875">
    <property type="entry name" value="Znf_CCHC_sf"/>
</dbReference>
<dbReference type="AlphaFoldDB" id="A0A3L8DZC7"/>
<dbReference type="Gene3D" id="4.10.60.10">
    <property type="entry name" value="Zinc finger, CCHC-type"/>
    <property type="match status" value="1"/>
</dbReference>
<reference evidence="1 2" key="1">
    <citation type="journal article" date="2018" name="Genome Res.">
        <title>The genomic architecture and molecular evolution of ant odorant receptors.</title>
        <authorList>
            <person name="McKenzie S.K."/>
            <person name="Kronauer D.J.C."/>
        </authorList>
    </citation>
    <scope>NUCLEOTIDE SEQUENCE [LARGE SCALE GENOMIC DNA]</scope>
    <source>
        <strain evidence="1">Clonal line C1</strain>
    </source>
</reference>
<sequence>MTVLPITPEGVMMAEAEEQEMVERENESGEREVFVQHMEIVWPYVEPVVQCYNCFMFGHVKVHCKRETKCIICENKAHGECDQRITYLIVEETINLLSE</sequence>
<dbReference type="EMBL" id="QOIP01000002">
    <property type="protein sequence ID" value="RLU25475.1"/>
    <property type="molecule type" value="Genomic_DNA"/>
</dbReference>
<name>A0A3L8DZC7_OOCBI</name>
<gene>
    <name evidence="1" type="ORF">DMN91_001631</name>
</gene>
<comment type="caution">
    <text evidence="1">The sequence shown here is derived from an EMBL/GenBank/DDBJ whole genome shotgun (WGS) entry which is preliminary data.</text>
</comment>
<dbReference type="OrthoDB" id="7554969at2759"/>
<evidence type="ECO:0000313" key="1">
    <source>
        <dbReference type="EMBL" id="RLU25475.1"/>
    </source>
</evidence>
<feature type="non-terminal residue" evidence="1">
    <location>
        <position position="99"/>
    </location>
</feature>
<dbReference type="GO" id="GO:0008270">
    <property type="term" value="F:zinc ion binding"/>
    <property type="evidence" value="ECO:0007669"/>
    <property type="project" value="InterPro"/>
</dbReference>
<organism evidence="1 2">
    <name type="scientific">Ooceraea biroi</name>
    <name type="common">Clonal raider ant</name>
    <name type="synonym">Cerapachys biroi</name>
    <dbReference type="NCBI Taxonomy" id="2015173"/>
    <lineage>
        <taxon>Eukaryota</taxon>
        <taxon>Metazoa</taxon>
        <taxon>Ecdysozoa</taxon>
        <taxon>Arthropoda</taxon>
        <taxon>Hexapoda</taxon>
        <taxon>Insecta</taxon>
        <taxon>Pterygota</taxon>
        <taxon>Neoptera</taxon>
        <taxon>Endopterygota</taxon>
        <taxon>Hymenoptera</taxon>
        <taxon>Apocrita</taxon>
        <taxon>Aculeata</taxon>
        <taxon>Formicoidea</taxon>
        <taxon>Formicidae</taxon>
        <taxon>Dorylinae</taxon>
        <taxon>Ooceraea</taxon>
    </lineage>
</organism>
<accession>A0A3L8DZC7</accession>
<dbReference type="GO" id="GO:0003676">
    <property type="term" value="F:nucleic acid binding"/>
    <property type="evidence" value="ECO:0007669"/>
    <property type="project" value="InterPro"/>
</dbReference>
<dbReference type="SUPFAM" id="SSF57756">
    <property type="entry name" value="Retrovirus zinc finger-like domains"/>
    <property type="match status" value="1"/>
</dbReference>